<dbReference type="RefSeq" id="WP_377347326.1">
    <property type="nucleotide sequence ID" value="NZ_JBHLTP010000008.1"/>
</dbReference>
<protein>
    <recommendedName>
        <fullName evidence="2">cysteine-S-conjugate beta-lyase</fullName>
        <ecNumber evidence="2">4.4.1.13</ecNumber>
    </recommendedName>
</protein>
<evidence type="ECO:0000256" key="4">
    <source>
        <dbReference type="ARBA" id="ARBA00023239"/>
    </source>
</evidence>
<dbReference type="EMBL" id="JBHLTP010000008">
    <property type="protein sequence ID" value="MFC0523911.1"/>
    <property type="molecule type" value="Genomic_DNA"/>
</dbReference>
<dbReference type="Proteomes" id="UP001589836">
    <property type="component" value="Unassembled WGS sequence"/>
</dbReference>
<dbReference type="InterPro" id="IPR015421">
    <property type="entry name" value="PyrdxlP-dep_Trfase_major"/>
</dbReference>
<evidence type="ECO:0000256" key="5">
    <source>
        <dbReference type="ARBA" id="ARBA00037974"/>
    </source>
</evidence>
<dbReference type="EC" id="4.4.1.13" evidence="2"/>
<dbReference type="PANTHER" id="PTHR43525:SF1">
    <property type="entry name" value="PROTEIN MALY"/>
    <property type="match status" value="1"/>
</dbReference>
<dbReference type="Gene3D" id="3.40.640.10">
    <property type="entry name" value="Type I PLP-dependent aspartate aminotransferase-like (Major domain)"/>
    <property type="match status" value="1"/>
</dbReference>
<dbReference type="InterPro" id="IPR015422">
    <property type="entry name" value="PyrdxlP-dep_Trfase_small"/>
</dbReference>
<evidence type="ECO:0000256" key="1">
    <source>
        <dbReference type="ARBA" id="ARBA00001933"/>
    </source>
</evidence>
<dbReference type="InterPro" id="IPR027619">
    <property type="entry name" value="C-S_lyase_PatB-like"/>
</dbReference>
<keyword evidence="4 7" id="KW-0456">Lyase</keyword>
<evidence type="ECO:0000313" key="8">
    <source>
        <dbReference type="Proteomes" id="UP001589836"/>
    </source>
</evidence>
<reference evidence="7 8" key="1">
    <citation type="submission" date="2024-09" db="EMBL/GenBank/DDBJ databases">
        <authorList>
            <person name="Sun Q."/>
            <person name="Mori K."/>
        </authorList>
    </citation>
    <scope>NUCLEOTIDE SEQUENCE [LARGE SCALE GENOMIC DNA]</scope>
    <source>
        <strain evidence="7 8">NCAIM B.02529</strain>
    </source>
</reference>
<gene>
    <name evidence="7" type="ORF">ACFFGV_10110</name>
</gene>
<dbReference type="Pfam" id="PF00155">
    <property type="entry name" value="Aminotran_1_2"/>
    <property type="match status" value="1"/>
</dbReference>
<keyword evidence="8" id="KW-1185">Reference proteome</keyword>
<comment type="caution">
    <text evidence="7">The sequence shown here is derived from an EMBL/GenBank/DDBJ whole genome shotgun (WGS) entry which is preliminary data.</text>
</comment>
<comment type="cofactor">
    <cofactor evidence="1">
        <name>pyridoxal 5'-phosphate</name>
        <dbReference type="ChEBI" id="CHEBI:597326"/>
    </cofactor>
</comment>
<dbReference type="CDD" id="cd00609">
    <property type="entry name" value="AAT_like"/>
    <property type="match status" value="1"/>
</dbReference>
<keyword evidence="3" id="KW-0663">Pyridoxal phosphate</keyword>
<dbReference type="InterPro" id="IPR004839">
    <property type="entry name" value="Aminotransferase_I/II_large"/>
</dbReference>
<evidence type="ECO:0000259" key="6">
    <source>
        <dbReference type="Pfam" id="PF00155"/>
    </source>
</evidence>
<organism evidence="7 8">
    <name type="scientific">Pontibacillus salicampi</name>
    <dbReference type="NCBI Taxonomy" id="1449801"/>
    <lineage>
        <taxon>Bacteria</taxon>
        <taxon>Bacillati</taxon>
        <taxon>Bacillota</taxon>
        <taxon>Bacilli</taxon>
        <taxon>Bacillales</taxon>
        <taxon>Bacillaceae</taxon>
        <taxon>Pontibacillus</taxon>
    </lineage>
</organism>
<sequence length="391" mass="44758">MTQFNKVIDRTNTRSVKWDMTETLFKNKEVLPMWVADMDFETPDAVKNAIAERAAHGVFGYTITDDKVHQSIQNWLQNRHQWEINTDWLQYSPGVVPSLHTMVEALTEKEDKILIQTPVYPPFFNVVQKHERELVENPLVEQNGRFEIDFEDFEKKLQQGVKAFILCSPHNPVGRVWTKEELKRMAELCLQYNVLIFADEIHADLILPGYTHIPIASLSEDIAYQTITCLSPTKTFNIAGLQASYIVTPNKQFRKKIEEQFGLQGVGVKMLNTLGITALEAAYEHGESWLNELIHVLDSNKQYVMDTIHSNTDKIKVVEPEGTYLVWLDCRGLQLSHEELKEFMQKEAQVGLNDGASFGKDGEGFMRINIACPPSILEEGVHRILQAIERA</sequence>
<dbReference type="InterPro" id="IPR051798">
    <property type="entry name" value="Class-II_PLP-Dep_Aminotrans"/>
</dbReference>
<evidence type="ECO:0000313" key="7">
    <source>
        <dbReference type="EMBL" id="MFC0523911.1"/>
    </source>
</evidence>
<evidence type="ECO:0000256" key="3">
    <source>
        <dbReference type="ARBA" id="ARBA00022898"/>
    </source>
</evidence>
<dbReference type="GO" id="GO:0047804">
    <property type="term" value="F:cysteine-S-conjugate beta-lyase activity"/>
    <property type="evidence" value="ECO:0007669"/>
    <property type="project" value="UniProtKB-EC"/>
</dbReference>
<comment type="similarity">
    <text evidence="5">Belongs to the class-II pyridoxal-phosphate-dependent aminotransferase family. MalY/PatB cystathionine beta-lyase subfamily.</text>
</comment>
<accession>A0ABV6LNB9</accession>
<feature type="domain" description="Aminotransferase class I/classII large" evidence="6">
    <location>
        <begin position="35"/>
        <end position="384"/>
    </location>
</feature>
<evidence type="ECO:0000256" key="2">
    <source>
        <dbReference type="ARBA" id="ARBA00012224"/>
    </source>
</evidence>
<dbReference type="PANTHER" id="PTHR43525">
    <property type="entry name" value="PROTEIN MALY"/>
    <property type="match status" value="1"/>
</dbReference>
<dbReference type="NCBIfam" id="TIGR04350">
    <property type="entry name" value="C_S_lyase_PatB"/>
    <property type="match status" value="1"/>
</dbReference>
<name>A0ABV6LNB9_9BACI</name>
<dbReference type="SUPFAM" id="SSF53383">
    <property type="entry name" value="PLP-dependent transferases"/>
    <property type="match status" value="1"/>
</dbReference>
<dbReference type="InterPro" id="IPR015424">
    <property type="entry name" value="PyrdxlP-dep_Trfase"/>
</dbReference>
<dbReference type="Gene3D" id="3.90.1150.10">
    <property type="entry name" value="Aspartate Aminotransferase, domain 1"/>
    <property type="match status" value="1"/>
</dbReference>
<proteinExistence type="inferred from homology"/>